<dbReference type="InterPro" id="IPR011051">
    <property type="entry name" value="RmlC_Cupin_sf"/>
</dbReference>
<dbReference type="PANTHER" id="PTHR43280:SF2">
    <property type="entry name" value="HTH-TYPE TRANSCRIPTIONAL REGULATOR EXSA"/>
    <property type="match status" value="1"/>
</dbReference>
<feature type="domain" description="HTH araC/xylS-type" evidence="5">
    <location>
        <begin position="165"/>
        <end position="263"/>
    </location>
</feature>
<dbReference type="GO" id="GO:0043565">
    <property type="term" value="F:sequence-specific DNA binding"/>
    <property type="evidence" value="ECO:0007669"/>
    <property type="project" value="InterPro"/>
</dbReference>
<dbReference type="RefSeq" id="WP_112332829.1">
    <property type="nucleotide sequence ID" value="NZ_QLYR01000005.1"/>
</dbReference>
<keyword evidence="1" id="KW-0805">Transcription regulation</keyword>
<comment type="caution">
    <text evidence="6">The sequence shown here is derived from an EMBL/GenBank/DDBJ whole genome shotgun (WGS) entry which is preliminary data.</text>
</comment>
<dbReference type="Gene3D" id="1.10.10.60">
    <property type="entry name" value="Homeodomain-like"/>
    <property type="match status" value="2"/>
</dbReference>
<dbReference type="Pfam" id="PF12833">
    <property type="entry name" value="HTH_18"/>
    <property type="match status" value="1"/>
</dbReference>
<evidence type="ECO:0000256" key="2">
    <source>
        <dbReference type="ARBA" id="ARBA00023125"/>
    </source>
</evidence>
<dbReference type="Gene3D" id="2.60.120.10">
    <property type="entry name" value="Jelly Rolls"/>
    <property type="match status" value="1"/>
</dbReference>
<dbReference type="PRINTS" id="PR00032">
    <property type="entry name" value="HTHARAC"/>
</dbReference>
<evidence type="ECO:0000256" key="1">
    <source>
        <dbReference type="ARBA" id="ARBA00023015"/>
    </source>
</evidence>
<sequence length="281" mass="32563">MERYPLSEDIAAHNHDFIEMAYVLEGTVQHSSNGKTCTAHAGDYFILDVDTPHIYHTAGKGSQVINCIFLPAFIDSSLHVYRDFNSIVKHYLVHFDERFNFRPYSGTVFHDPDRIICERLFKMEQEYHERGPGYLQMIRSYLIELIICTLRQLPVESAERDVDIQFVKEMVRKHSSEKLCLSELARQLNITVPALSQKFTRVVGMGYKEYLQNYRIGEACRLLANSNEKVADIATMVGYQDLKFFHLIFHRVIGLSPSDYRREQRKSQKSNSGAEGRKEKA</sequence>
<keyword evidence="2" id="KW-0238">DNA-binding</keyword>
<dbReference type="SMART" id="SM00342">
    <property type="entry name" value="HTH_ARAC"/>
    <property type="match status" value="1"/>
</dbReference>
<dbReference type="SUPFAM" id="SSF51182">
    <property type="entry name" value="RmlC-like cupins"/>
    <property type="match status" value="1"/>
</dbReference>
<dbReference type="AlphaFoldDB" id="A0A328UH64"/>
<proteinExistence type="predicted"/>
<protein>
    <recommendedName>
        <fullName evidence="5">HTH araC/xylS-type domain-containing protein</fullName>
    </recommendedName>
</protein>
<name>A0A328UH64_9FIRM</name>
<dbReference type="InterPro" id="IPR013096">
    <property type="entry name" value="Cupin_2"/>
</dbReference>
<dbReference type="PROSITE" id="PS01124">
    <property type="entry name" value="HTH_ARAC_FAMILY_2"/>
    <property type="match status" value="1"/>
</dbReference>
<evidence type="ECO:0000256" key="4">
    <source>
        <dbReference type="SAM" id="MobiDB-lite"/>
    </source>
</evidence>
<dbReference type="Pfam" id="PF07883">
    <property type="entry name" value="Cupin_2"/>
    <property type="match status" value="1"/>
</dbReference>
<dbReference type="SUPFAM" id="SSF46689">
    <property type="entry name" value="Homeodomain-like"/>
    <property type="match status" value="1"/>
</dbReference>
<gene>
    <name evidence="6" type="ORF">DPQ25_08955</name>
</gene>
<keyword evidence="7" id="KW-1185">Reference proteome</keyword>
<feature type="region of interest" description="Disordered" evidence="4">
    <location>
        <begin position="260"/>
        <end position="281"/>
    </location>
</feature>
<dbReference type="EMBL" id="QLYR01000005">
    <property type="protein sequence ID" value="RAQ28446.1"/>
    <property type="molecule type" value="Genomic_DNA"/>
</dbReference>
<dbReference type="PANTHER" id="PTHR43280">
    <property type="entry name" value="ARAC-FAMILY TRANSCRIPTIONAL REGULATOR"/>
    <property type="match status" value="1"/>
</dbReference>
<accession>A0A328UH64</accession>
<dbReference type="Proteomes" id="UP000249377">
    <property type="component" value="Unassembled WGS sequence"/>
</dbReference>
<evidence type="ECO:0000259" key="5">
    <source>
        <dbReference type="PROSITE" id="PS01124"/>
    </source>
</evidence>
<dbReference type="GO" id="GO:0003700">
    <property type="term" value="F:DNA-binding transcription factor activity"/>
    <property type="evidence" value="ECO:0007669"/>
    <property type="project" value="InterPro"/>
</dbReference>
<keyword evidence="3" id="KW-0804">Transcription</keyword>
<dbReference type="InterPro" id="IPR020449">
    <property type="entry name" value="Tscrpt_reg_AraC-type_HTH"/>
</dbReference>
<reference evidence="6 7" key="1">
    <citation type="submission" date="2018-06" db="EMBL/GenBank/DDBJ databases">
        <title>Noncontiguous genome sequence of Ruminococcaceae bacterium ASD2818.</title>
        <authorList>
            <person name="Chaplin A.V."/>
            <person name="Sokolova S.R."/>
            <person name="Kochetkova T.O."/>
            <person name="Goltsov A.Y."/>
            <person name="Trofimov D.Y."/>
            <person name="Efimov B.A."/>
        </authorList>
    </citation>
    <scope>NUCLEOTIDE SEQUENCE [LARGE SCALE GENOMIC DNA]</scope>
    <source>
        <strain evidence="6 7">ASD2818</strain>
    </source>
</reference>
<evidence type="ECO:0000256" key="3">
    <source>
        <dbReference type="ARBA" id="ARBA00023163"/>
    </source>
</evidence>
<evidence type="ECO:0000313" key="7">
    <source>
        <dbReference type="Proteomes" id="UP000249377"/>
    </source>
</evidence>
<organism evidence="6 7">
    <name type="scientific">Hydrogeniiclostridium mannosilyticum</name>
    <dbReference type="NCBI Taxonomy" id="2764322"/>
    <lineage>
        <taxon>Bacteria</taxon>
        <taxon>Bacillati</taxon>
        <taxon>Bacillota</taxon>
        <taxon>Clostridia</taxon>
        <taxon>Eubacteriales</taxon>
        <taxon>Acutalibacteraceae</taxon>
        <taxon>Hydrogeniiclostridium</taxon>
    </lineage>
</organism>
<dbReference type="InterPro" id="IPR014710">
    <property type="entry name" value="RmlC-like_jellyroll"/>
</dbReference>
<dbReference type="InterPro" id="IPR018060">
    <property type="entry name" value="HTH_AraC"/>
</dbReference>
<dbReference type="InterPro" id="IPR009057">
    <property type="entry name" value="Homeodomain-like_sf"/>
</dbReference>
<evidence type="ECO:0000313" key="6">
    <source>
        <dbReference type="EMBL" id="RAQ28446.1"/>
    </source>
</evidence>